<comment type="caution">
    <text evidence="1">The sequence shown here is derived from an EMBL/GenBank/DDBJ whole genome shotgun (WGS) entry which is preliminary data.</text>
</comment>
<protein>
    <submittedName>
        <fullName evidence="1">Uncharacterized protein</fullName>
    </submittedName>
</protein>
<accession>G5ESW1</accession>
<gene>
    <name evidence="1" type="ORF">HMPREF0737_01371</name>
</gene>
<sequence>MRAFLSVEPAGTIASFEQVGIPMATELVGGIVFYPPQNPDM</sequence>
<dbReference type="HOGENOM" id="CLU_3276106_0_0_11"/>
<proteinExistence type="predicted"/>
<dbReference type="EMBL" id="ACSB01000011">
    <property type="protein sequence ID" value="EHB87547.1"/>
    <property type="molecule type" value="Genomic_DNA"/>
</dbReference>
<evidence type="ECO:0000313" key="2">
    <source>
        <dbReference type="Proteomes" id="UP000004897"/>
    </source>
</evidence>
<dbReference type="Proteomes" id="UP000004897">
    <property type="component" value="Unassembled WGS sequence"/>
</dbReference>
<organism evidence="1 2">
    <name type="scientific">Rothia mucilaginosa M508</name>
    <dbReference type="NCBI Taxonomy" id="563033"/>
    <lineage>
        <taxon>Bacteria</taxon>
        <taxon>Bacillati</taxon>
        <taxon>Actinomycetota</taxon>
        <taxon>Actinomycetes</taxon>
        <taxon>Micrococcales</taxon>
        <taxon>Micrococcaceae</taxon>
        <taxon>Rothia</taxon>
    </lineage>
</organism>
<dbReference type="AlphaFoldDB" id="G5ESW1"/>
<reference evidence="1 2" key="1">
    <citation type="submission" date="2011-08" db="EMBL/GenBank/DDBJ databases">
        <title>The Genome Sequence of Rothia mucilaginosa M508.</title>
        <authorList>
            <consortium name="The Broad Institute Genome Sequencing Platform"/>
            <consortium name="The Broad Institute Genome Sequencing Center for Infectious Disease"/>
            <person name="Earl A."/>
            <person name="Ward D."/>
            <person name="Feldgarden M."/>
            <person name="Gevers D."/>
            <person name="Sibley C.D."/>
            <person name="Field T.R."/>
            <person name="Grinwis M."/>
            <person name="Eshaghurshan C.S."/>
            <person name="Surette M.G."/>
            <person name="Young S.K."/>
            <person name="Zeng Q."/>
            <person name="Gargeya S."/>
            <person name="Fitzgerald M."/>
            <person name="Haas B."/>
            <person name="Abouelleil A."/>
            <person name="Alvarado L."/>
            <person name="Arachchi H.M."/>
            <person name="Berlin A."/>
            <person name="Brown A."/>
            <person name="Chapman S.B."/>
            <person name="Chen Z."/>
            <person name="Dunbar C."/>
            <person name="Freedman E."/>
            <person name="Gearin G."/>
            <person name="Gellesch M."/>
            <person name="Goldberg J."/>
            <person name="Griggs A."/>
            <person name="Gujja S."/>
            <person name="Heiman D."/>
            <person name="Howarth C."/>
            <person name="Larson L."/>
            <person name="Lui A."/>
            <person name="MacDonald P.J.P."/>
            <person name="Montmayeur A."/>
            <person name="Murphy C."/>
            <person name="Neiman D."/>
            <person name="Pearson M."/>
            <person name="Priest M."/>
            <person name="Roberts A."/>
            <person name="Saif S."/>
            <person name="Shea T."/>
            <person name="Shenoy N."/>
            <person name="Sisk P."/>
            <person name="Stolte C."/>
            <person name="Sykes S."/>
            <person name="Wortman J."/>
            <person name="Nusbaum C."/>
            <person name="Birren B."/>
        </authorList>
    </citation>
    <scope>NUCLEOTIDE SEQUENCE [LARGE SCALE GENOMIC DNA]</scope>
    <source>
        <strain evidence="1 2">M508</strain>
    </source>
</reference>
<evidence type="ECO:0000313" key="1">
    <source>
        <dbReference type="EMBL" id="EHB87547.1"/>
    </source>
</evidence>
<name>G5ESW1_9MICC</name>